<dbReference type="Proteomes" id="UP001150942">
    <property type="component" value="Unassembled WGS sequence"/>
</dbReference>
<comment type="similarity">
    <text evidence="1">Belongs to the NmrA-type oxidoreductase family.</text>
</comment>
<dbReference type="Gene3D" id="3.40.50.720">
    <property type="entry name" value="NAD(P)-binding Rossmann-like Domain"/>
    <property type="match status" value="1"/>
</dbReference>
<dbReference type="Gene3D" id="3.90.25.10">
    <property type="entry name" value="UDP-galactose 4-epimerase, domain 1"/>
    <property type="match status" value="1"/>
</dbReference>
<dbReference type="InterPro" id="IPR036291">
    <property type="entry name" value="NAD(P)-bd_dom_sf"/>
</dbReference>
<reference evidence="4" key="2">
    <citation type="journal article" date="2023" name="IMA Fungus">
        <title>Comparative genomic study of the Penicillium genus elucidates a diverse pangenome and 15 lateral gene transfer events.</title>
        <authorList>
            <person name="Petersen C."/>
            <person name="Sorensen T."/>
            <person name="Nielsen M.R."/>
            <person name="Sondergaard T.E."/>
            <person name="Sorensen J.L."/>
            <person name="Fitzpatrick D.A."/>
            <person name="Frisvad J.C."/>
            <person name="Nielsen K.L."/>
        </authorList>
    </citation>
    <scope>NUCLEOTIDE SEQUENCE</scope>
    <source>
        <strain evidence="4">IBT 20477</strain>
    </source>
</reference>
<evidence type="ECO:0000313" key="4">
    <source>
        <dbReference type="EMBL" id="KAJ5192825.1"/>
    </source>
</evidence>
<evidence type="ECO:0000313" key="5">
    <source>
        <dbReference type="Proteomes" id="UP001150942"/>
    </source>
</evidence>
<sequence>MTIEQKVVSIVGATGAQGGSVSRSLRQNPDFEVRCITRDASSQGAKSLTAEGFKVVQADGASPEEMETALAGSWGVFINVATEGLEFDVAVALQKSILSTAANAGVKHVVFSSAPDSRKLSAGQAVVPTLDVKAQPAEWGDACPDFETFTPVMLSWYLENFEHPILAELLGGFPIHEDRDGYLSCRVPLWGGKEDVPFISVKDDFGDLVHGVFLNPVRWNRAVIQCNGELMSWADMVQAYVSVTGKKARFMPYIPAEEMPTFECGGIQDFYEGGDYYGNGPSETMTARQLKRDAWKAKGGKGRETMMTVKEYFKRLHTSENL</sequence>
<dbReference type="PANTHER" id="PTHR42748">
    <property type="entry name" value="NITROGEN METABOLITE REPRESSION PROTEIN NMRA FAMILY MEMBER"/>
    <property type="match status" value="1"/>
</dbReference>
<dbReference type="InterPro" id="IPR051164">
    <property type="entry name" value="NmrA-like_oxidored"/>
</dbReference>
<protein>
    <recommendedName>
        <fullName evidence="3">NmrA-like domain-containing protein</fullName>
    </recommendedName>
</protein>
<dbReference type="OrthoDB" id="300709at2759"/>
<evidence type="ECO:0000256" key="1">
    <source>
        <dbReference type="ARBA" id="ARBA00006328"/>
    </source>
</evidence>
<dbReference type="Pfam" id="PF05368">
    <property type="entry name" value="NmrA"/>
    <property type="match status" value="1"/>
</dbReference>
<keyword evidence="5" id="KW-1185">Reference proteome</keyword>
<gene>
    <name evidence="4" type="ORF">N7449_008967</name>
</gene>
<dbReference type="EMBL" id="JAPQKQ010000006">
    <property type="protein sequence ID" value="KAJ5192825.1"/>
    <property type="molecule type" value="Genomic_DNA"/>
</dbReference>
<organism evidence="4 5">
    <name type="scientific">Penicillium cf. viridicatum</name>
    <dbReference type="NCBI Taxonomy" id="2972119"/>
    <lineage>
        <taxon>Eukaryota</taxon>
        <taxon>Fungi</taxon>
        <taxon>Dikarya</taxon>
        <taxon>Ascomycota</taxon>
        <taxon>Pezizomycotina</taxon>
        <taxon>Eurotiomycetes</taxon>
        <taxon>Eurotiomycetidae</taxon>
        <taxon>Eurotiales</taxon>
        <taxon>Aspergillaceae</taxon>
        <taxon>Penicillium</taxon>
    </lineage>
</organism>
<dbReference type="InterPro" id="IPR008030">
    <property type="entry name" value="NmrA-like"/>
</dbReference>
<dbReference type="GO" id="GO:0005634">
    <property type="term" value="C:nucleus"/>
    <property type="evidence" value="ECO:0007669"/>
    <property type="project" value="TreeGrafter"/>
</dbReference>
<evidence type="ECO:0000256" key="2">
    <source>
        <dbReference type="ARBA" id="ARBA00022857"/>
    </source>
</evidence>
<reference evidence="4" key="1">
    <citation type="submission" date="2022-11" db="EMBL/GenBank/DDBJ databases">
        <authorList>
            <person name="Petersen C."/>
        </authorList>
    </citation>
    <scope>NUCLEOTIDE SEQUENCE</scope>
    <source>
        <strain evidence="4">IBT 20477</strain>
    </source>
</reference>
<comment type="caution">
    <text evidence="4">The sequence shown here is derived from an EMBL/GenBank/DDBJ whole genome shotgun (WGS) entry which is preliminary data.</text>
</comment>
<feature type="domain" description="NmrA-like" evidence="3">
    <location>
        <begin position="5"/>
        <end position="262"/>
    </location>
</feature>
<evidence type="ECO:0000259" key="3">
    <source>
        <dbReference type="Pfam" id="PF05368"/>
    </source>
</evidence>
<keyword evidence="2" id="KW-0521">NADP</keyword>
<dbReference type="AlphaFoldDB" id="A0A9W9JDA2"/>
<name>A0A9W9JDA2_9EURO</name>
<accession>A0A9W9JDA2</accession>
<dbReference type="PANTHER" id="PTHR42748:SF7">
    <property type="entry name" value="NMRA LIKE REDOX SENSOR 1-RELATED"/>
    <property type="match status" value="1"/>
</dbReference>
<proteinExistence type="inferred from homology"/>
<dbReference type="SUPFAM" id="SSF51735">
    <property type="entry name" value="NAD(P)-binding Rossmann-fold domains"/>
    <property type="match status" value="1"/>
</dbReference>